<name>A0A8X6U114_NEPPI</name>
<evidence type="ECO:0000313" key="2">
    <source>
        <dbReference type="Proteomes" id="UP000887013"/>
    </source>
</evidence>
<gene>
    <name evidence="1" type="ORF">NPIL_308971</name>
</gene>
<organism evidence="1 2">
    <name type="scientific">Nephila pilipes</name>
    <name type="common">Giant wood spider</name>
    <name type="synonym">Nephila maculata</name>
    <dbReference type="NCBI Taxonomy" id="299642"/>
    <lineage>
        <taxon>Eukaryota</taxon>
        <taxon>Metazoa</taxon>
        <taxon>Ecdysozoa</taxon>
        <taxon>Arthropoda</taxon>
        <taxon>Chelicerata</taxon>
        <taxon>Arachnida</taxon>
        <taxon>Araneae</taxon>
        <taxon>Araneomorphae</taxon>
        <taxon>Entelegynae</taxon>
        <taxon>Araneoidea</taxon>
        <taxon>Nephilidae</taxon>
        <taxon>Nephila</taxon>
    </lineage>
</organism>
<sequence>MCSSALARGIAARRSYSWRHGCWHVTDLWAIAASRMSTRSCNVPTAYQRRMCAFARLAWLLCWLSPCELRSWQRGVWVTNGSDVAA</sequence>
<evidence type="ECO:0000313" key="1">
    <source>
        <dbReference type="EMBL" id="GFT67408.1"/>
    </source>
</evidence>
<dbReference type="AlphaFoldDB" id="A0A8X6U114"/>
<keyword evidence="2" id="KW-1185">Reference proteome</keyword>
<protein>
    <submittedName>
        <fullName evidence="1">Uncharacterized protein</fullName>
    </submittedName>
</protein>
<accession>A0A8X6U114</accession>
<dbReference type="EMBL" id="BMAW01020302">
    <property type="protein sequence ID" value="GFT67408.1"/>
    <property type="molecule type" value="Genomic_DNA"/>
</dbReference>
<dbReference type="Proteomes" id="UP000887013">
    <property type="component" value="Unassembled WGS sequence"/>
</dbReference>
<reference evidence="1" key="1">
    <citation type="submission" date="2020-08" db="EMBL/GenBank/DDBJ databases">
        <title>Multicomponent nature underlies the extraordinary mechanical properties of spider dragline silk.</title>
        <authorList>
            <person name="Kono N."/>
            <person name="Nakamura H."/>
            <person name="Mori M."/>
            <person name="Yoshida Y."/>
            <person name="Ohtoshi R."/>
            <person name="Malay A.D."/>
            <person name="Moran D.A.P."/>
            <person name="Tomita M."/>
            <person name="Numata K."/>
            <person name="Arakawa K."/>
        </authorList>
    </citation>
    <scope>NUCLEOTIDE SEQUENCE</scope>
</reference>
<proteinExistence type="predicted"/>
<comment type="caution">
    <text evidence="1">The sequence shown here is derived from an EMBL/GenBank/DDBJ whole genome shotgun (WGS) entry which is preliminary data.</text>
</comment>